<keyword evidence="1" id="KW-0805">Transcription regulation</keyword>
<reference evidence="5 6" key="1">
    <citation type="submission" date="2013-10" db="EMBL/GenBank/DDBJ databases">
        <title>Salinisphaera orenii MK-B5 Genome Sequencing.</title>
        <authorList>
            <person name="Lai Q."/>
            <person name="Li C."/>
            <person name="Shao Z."/>
        </authorList>
    </citation>
    <scope>NUCLEOTIDE SEQUENCE [LARGE SCALE GENOMIC DNA]</scope>
    <source>
        <strain evidence="5 6">MK-B5</strain>
    </source>
</reference>
<dbReference type="InterPro" id="IPR000524">
    <property type="entry name" value="Tscrpt_reg_HTH_GntR"/>
</dbReference>
<dbReference type="CDD" id="cd07377">
    <property type="entry name" value="WHTH_GntR"/>
    <property type="match status" value="1"/>
</dbReference>
<evidence type="ECO:0000256" key="3">
    <source>
        <dbReference type="ARBA" id="ARBA00023163"/>
    </source>
</evidence>
<dbReference type="Proteomes" id="UP000283993">
    <property type="component" value="Unassembled WGS sequence"/>
</dbReference>
<dbReference type="Pfam" id="PF07729">
    <property type="entry name" value="FCD"/>
    <property type="match status" value="1"/>
</dbReference>
<dbReference type="Gene3D" id="1.20.120.530">
    <property type="entry name" value="GntR ligand-binding domain-like"/>
    <property type="match status" value="1"/>
</dbReference>
<dbReference type="AlphaFoldDB" id="A0A423PL16"/>
<dbReference type="GO" id="GO:0003700">
    <property type="term" value="F:DNA-binding transcription factor activity"/>
    <property type="evidence" value="ECO:0007669"/>
    <property type="project" value="InterPro"/>
</dbReference>
<dbReference type="PANTHER" id="PTHR43537">
    <property type="entry name" value="TRANSCRIPTIONAL REGULATOR, GNTR FAMILY"/>
    <property type="match status" value="1"/>
</dbReference>
<protein>
    <submittedName>
        <fullName evidence="5">GntR family transcriptional regulator</fullName>
    </submittedName>
</protein>
<evidence type="ECO:0000256" key="1">
    <source>
        <dbReference type="ARBA" id="ARBA00023015"/>
    </source>
</evidence>
<keyword evidence="6" id="KW-1185">Reference proteome</keyword>
<dbReference type="PANTHER" id="PTHR43537:SF45">
    <property type="entry name" value="GNTR FAMILY REGULATORY PROTEIN"/>
    <property type="match status" value="1"/>
</dbReference>
<dbReference type="InterPro" id="IPR008920">
    <property type="entry name" value="TF_FadR/GntR_C"/>
</dbReference>
<dbReference type="EMBL" id="AYKH01000023">
    <property type="protein sequence ID" value="ROO26304.1"/>
    <property type="molecule type" value="Genomic_DNA"/>
</dbReference>
<dbReference type="PROSITE" id="PS50949">
    <property type="entry name" value="HTH_GNTR"/>
    <property type="match status" value="1"/>
</dbReference>
<dbReference type="InterPro" id="IPR011711">
    <property type="entry name" value="GntR_C"/>
</dbReference>
<dbReference type="SUPFAM" id="SSF48008">
    <property type="entry name" value="GntR ligand-binding domain-like"/>
    <property type="match status" value="1"/>
</dbReference>
<evidence type="ECO:0000313" key="5">
    <source>
        <dbReference type="EMBL" id="ROO26304.1"/>
    </source>
</evidence>
<keyword evidence="3" id="KW-0804">Transcription</keyword>
<dbReference type="Pfam" id="PF00392">
    <property type="entry name" value="GntR"/>
    <property type="match status" value="1"/>
</dbReference>
<dbReference type="SMART" id="SM00895">
    <property type="entry name" value="FCD"/>
    <property type="match status" value="1"/>
</dbReference>
<dbReference type="InterPro" id="IPR036390">
    <property type="entry name" value="WH_DNA-bd_sf"/>
</dbReference>
<dbReference type="Gene3D" id="1.10.10.10">
    <property type="entry name" value="Winged helix-like DNA-binding domain superfamily/Winged helix DNA-binding domain"/>
    <property type="match status" value="1"/>
</dbReference>
<name>A0A423PL16_9GAMM</name>
<evidence type="ECO:0000259" key="4">
    <source>
        <dbReference type="PROSITE" id="PS50949"/>
    </source>
</evidence>
<dbReference type="SMART" id="SM00345">
    <property type="entry name" value="HTH_GNTR"/>
    <property type="match status" value="1"/>
</dbReference>
<accession>A0A423PL16</accession>
<dbReference type="InterPro" id="IPR036388">
    <property type="entry name" value="WH-like_DNA-bd_sf"/>
</dbReference>
<evidence type="ECO:0000313" key="6">
    <source>
        <dbReference type="Proteomes" id="UP000283993"/>
    </source>
</evidence>
<evidence type="ECO:0000256" key="2">
    <source>
        <dbReference type="ARBA" id="ARBA00023125"/>
    </source>
</evidence>
<dbReference type="GO" id="GO:0003677">
    <property type="term" value="F:DNA binding"/>
    <property type="evidence" value="ECO:0007669"/>
    <property type="project" value="UniProtKB-KW"/>
</dbReference>
<comment type="caution">
    <text evidence="5">The sequence shown here is derived from an EMBL/GenBank/DDBJ whole genome shotgun (WGS) entry which is preliminary data.</text>
</comment>
<proteinExistence type="predicted"/>
<gene>
    <name evidence="5" type="ORF">SAOR_11495</name>
</gene>
<feature type="domain" description="HTH gntR-type" evidence="4">
    <location>
        <begin position="13"/>
        <end position="80"/>
    </location>
</feature>
<keyword evidence="2" id="KW-0238">DNA-binding</keyword>
<organism evidence="5 6">
    <name type="scientific">Salinisphaera orenii MK-B5</name>
    <dbReference type="NCBI Taxonomy" id="856730"/>
    <lineage>
        <taxon>Bacteria</taxon>
        <taxon>Pseudomonadati</taxon>
        <taxon>Pseudomonadota</taxon>
        <taxon>Gammaproteobacteria</taxon>
        <taxon>Salinisphaerales</taxon>
        <taxon>Salinisphaeraceae</taxon>
        <taxon>Salinisphaera</taxon>
    </lineage>
</organism>
<dbReference type="PRINTS" id="PR00035">
    <property type="entry name" value="HTHGNTR"/>
</dbReference>
<dbReference type="SUPFAM" id="SSF46785">
    <property type="entry name" value="Winged helix' DNA-binding domain"/>
    <property type="match status" value="1"/>
</dbReference>
<sequence>MSNDETASSSGRIASAKHVYAEIRNMILEFELYPGTRVTETELAARFNVSRTPIREAVQRLEAEGYLSIRPKQGCFIRDLDVGRLMHYYDVRIALEMLSLDKAALFMPAAELEQLAGAWDPRTQPGRSDSSEAMEARDETFHLRLAEGGGNVALGEYLRDVNNHIRVIRRLDFTESSRIEQTYAEHHAICRHLLERDVQGARQLMTRHIRRSEEFAKTLTLTQLAQKRIRSRSPR</sequence>
<dbReference type="RefSeq" id="WP_123631551.1">
    <property type="nucleotide sequence ID" value="NZ_AYKH01000023.1"/>
</dbReference>